<keyword evidence="5 11" id="KW-0812">Transmembrane</keyword>
<feature type="transmembrane region" description="Helical" evidence="11">
    <location>
        <begin position="66"/>
        <end position="91"/>
    </location>
</feature>
<sequence length="362" mass="39648">MPTPAGRMTRPSLSADGDHPGSGRPSTSRAASGATSWTLCFSIVGYAVGLGNIWRFPYLCYKNGGGVGYGMVLVTFFIVCYYNLIMAWTIFYTVASFRATLGWSNCANEYNTINCFTVAEEQACLNASRHTELFWNRTCYPIDRFCAEHGFQQVNATHCASTAEPARPPLPFAEIGSRISASEDYFTLYTGTAVLIIVAGSFVVIVSFFGCCGAFRESRCMLATFFCLVLLLFVLTLSAAIASFVFGGDSITTSLRDAMTESLDNYKDGEPAAVAAWDTVQQDFQCCGVYGFQDYRDTEIPDSCFDNMDRDNPVNLHIKGCFDETLRFIEDNSALLGGIAMGASVFLLMAMVASCFLMRTVE</sequence>
<comment type="similarity">
    <text evidence="2">Belongs to the sodium:neurotransmitter symporter (SNF) (TC 2.A.22) family.</text>
</comment>
<dbReference type="OrthoDB" id="10016273at2759"/>
<evidence type="ECO:0000256" key="11">
    <source>
        <dbReference type="SAM" id="Phobius"/>
    </source>
</evidence>
<keyword evidence="6" id="KW-0769">Symport</keyword>
<dbReference type="SUPFAM" id="SSF161070">
    <property type="entry name" value="SNF-like"/>
    <property type="match status" value="1"/>
</dbReference>
<evidence type="ECO:0000256" key="9">
    <source>
        <dbReference type="PIRSR" id="PIRSR600175-2"/>
    </source>
</evidence>
<dbReference type="GO" id="GO:0005886">
    <property type="term" value="C:plasma membrane"/>
    <property type="evidence" value="ECO:0007669"/>
    <property type="project" value="TreeGrafter"/>
</dbReference>
<evidence type="ECO:0000256" key="4">
    <source>
        <dbReference type="ARBA" id="ARBA00022448"/>
    </source>
</evidence>
<dbReference type="PANTHER" id="PTHR19282">
    <property type="entry name" value="TETRASPANIN"/>
    <property type="match status" value="1"/>
</dbReference>
<dbReference type="PROSITE" id="PS00421">
    <property type="entry name" value="TM4_1"/>
    <property type="match status" value="1"/>
</dbReference>
<dbReference type="PRINTS" id="PR00259">
    <property type="entry name" value="TMFOUR"/>
</dbReference>
<comment type="subcellular location">
    <subcellularLocation>
        <location evidence="1">Membrane</location>
        <topology evidence="1">Multi-pass membrane protein</topology>
    </subcellularLocation>
</comment>
<dbReference type="InterPro" id="IPR000175">
    <property type="entry name" value="Na/ntran_symport"/>
</dbReference>
<dbReference type="Pfam" id="PF00335">
    <property type="entry name" value="Tetraspanin"/>
    <property type="match status" value="1"/>
</dbReference>
<dbReference type="EMBL" id="VIIS01002087">
    <property type="protein sequence ID" value="KAF0288650.1"/>
    <property type="molecule type" value="Genomic_DNA"/>
</dbReference>
<feature type="disulfide bond" evidence="9">
    <location>
        <begin position="106"/>
        <end position="115"/>
    </location>
</feature>
<dbReference type="InterPro" id="IPR018499">
    <property type="entry name" value="Tetraspanin/Peripherin"/>
</dbReference>
<keyword evidence="7 11" id="KW-1133">Transmembrane helix</keyword>
<dbReference type="PROSITE" id="PS50267">
    <property type="entry name" value="NA_NEUROTRAN_SYMP_3"/>
    <property type="match status" value="1"/>
</dbReference>
<evidence type="ECO:0000256" key="2">
    <source>
        <dbReference type="ARBA" id="ARBA00006459"/>
    </source>
</evidence>
<name>A0A6A4VBL6_AMPAM</name>
<keyword evidence="4" id="KW-0813">Transport</keyword>
<keyword evidence="9" id="KW-1015">Disulfide bond</keyword>
<dbReference type="Pfam" id="PF00209">
    <property type="entry name" value="SNF"/>
    <property type="match status" value="1"/>
</dbReference>
<dbReference type="Gene3D" id="1.10.1450.10">
    <property type="entry name" value="Tetraspanin"/>
    <property type="match status" value="1"/>
</dbReference>
<evidence type="ECO:0000256" key="3">
    <source>
        <dbReference type="ARBA" id="ARBA00006840"/>
    </source>
</evidence>
<accession>A0A6A4VBL6</accession>
<comment type="caution">
    <text evidence="12">The sequence shown here is derived from an EMBL/GenBank/DDBJ whole genome shotgun (WGS) entry which is preliminary data.</text>
</comment>
<dbReference type="InterPro" id="IPR008952">
    <property type="entry name" value="Tetraspanin_EC2_sf"/>
</dbReference>
<feature type="transmembrane region" description="Helical" evidence="11">
    <location>
        <begin position="222"/>
        <end position="246"/>
    </location>
</feature>
<dbReference type="AlphaFoldDB" id="A0A6A4VBL6"/>
<protein>
    <submittedName>
        <fullName evidence="12">CD63 antigen</fullName>
    </submittedName>
</protein>
<evidence type="ECO:0000256" key="6">
    <source>
        <dbReference type="ARBA" id="ARBA00022847"/>
    </source>
</evidence>
<feature type="transmembrane region" description="Helical" evidence="11">
    <location>
        <begin position="334"/>
        <end position="358"/>
    </location>
</feature>
<keyword evidence="13" id="KW-1185">Reference proteome</keyword>
<comment type="similarity">
    <text evidence="3">Belongs to the tetraspanin (TM4SF) family.</text>
</comment>
<feature type="region of interest" description="Disordered" evidence="10">
    <location>
        <begin position="1"/>
        <end position="31"/>
    </location>
</feature>
<evidence type="ECO:0000256" key="1">
    <source>
        <dbReference type="ARBA" id="ARBA00004141"/>
    </source>
</evidence>
<dbReference type="InterPro" id="IPR037272">
    <property type="entry name" value="SNS_sf"/>
</dbReference>
<proteinExistence type="inferred from homology"/>
<dbReference type="InterPro" id="IPR018503">
    <property type="entry name" value="Tetraspanin_CS"/>
</dbReference>
<reference evidence="12 13" key="1">
    <citation type="submission" date="2019-07" db="EMBL/GenBank/DDBJ databases">
        <title>Draft genome assembly of a fouling barnacle, Amphibalanus amphitrite (Darwin, 1854): The first reference genome for Thecostraca.</title>
        <authorList>
            <person name="Kim W."/>
        </authorList>
    </citation>
    <scope>NUCLEOTIDE SEQUENCE [LARGE SCALE GENOMIC DNA]</scope>
    <source>
        <strain evidence="12">SNU_AA5</strain>
        <tissue evidence="12">Soma without cirri and trophi</tissue>
    </source>
</reference>
<evidence type="ECO:0000256" key="5">
    <source>
        <dbReference type="ARBA" id="ARBA00022692"/>
    </source>
</evidence>
<feature type="transmembrane region" description="Helical" evidence="11">
    <location>
        <begin position="34"/>
        <end position="54"/>
    </location>
</feature>
<dbReference type="PANTHER" id="PTHR19282:SF534">
    <property type="entry name" value="TETRASPANIN FAMILY-RELATED"/>
    <property type="match status" value="1"/>
</dbReference>
<evidence type="ECO:0000256" key="8">
    <source>
        <dbReference type="ARBA" id="ARBA00023136"/>
    </source>
</evidence>
<feature type="transmembrane region" description="Helical" evidence="11">
    <location>
        <begin position="193"/>
        <end position="215"/>
    </location>
</feature>
<dbReference type="SUPFAM" id="SSF48652">
    <property type="entry name" value="Tetraspanin"/>
    <property type="match status" value="1"/>
</dbReference>
<evidence type="ECO:0000256" key="10">
    <source>
        <dbReference type="SAM" id="MobiDB-lite"/>
    </source>
</evidence>
<evidence type="ECO:0000313" key="12">
    <source>
        <dbReference type="EMBL" id="KAF0288650.1"/>
    </source>
</evidence>
<organism evidence="12 13">
    <name type="scientific">Amphibalanus amphitrite</name>
    <name type="common">Striped barnacle</name>
    <name type="synonym">Balanus amphitrite</name>
    <dbReference type="NCBI Taxonomy" id="1232801"/>
    <lineage>
        <taxon>Eukaryota</taxon>
        <taxon>Metazoa</taxon>
        <taxon>Ecdysozoa</taxon>
        <taxon>Arthropoda</taxon>
        <taxon>Crustacea</taxon>
        <taxon>Multicrustacea</taxon>
        <taxon>Cirripedia</taxon>
        <taxon>Thoracica</taxon>
        <taxon>Thoracicalcarea</taxon>
        <taxon>Balanomorpha</taxon>
        <taxon>Balanoidea</taxon>
        <taxon>Balanidae</taxon>
        <taxon>Amphibalaninae</taxon>
        <taxon>Amphibalanus</taxon>
    </lineage>
</organism>
<dbReference type="CDD" id="cd03127">
    <property type="entry name" value="tetraspanin_LEL"/>
    <property type="match status" value="1"/>
</dbReference>
<dbReference type="Proteomes" id="UP000440578">
    <property type="component" value="Unassembled WGS sequence"/>
</dbReference>
<keyword evidence="8 11" id="KW-0472">Membrane</keyword>
<evidence type="ECO:0000313" key="13">
    <source>
        <dbReference type="Proteomes" id="UP000440578"/>
    </source>
</evidence>
<evidence type="ECO:0000256" key="7">
    <source>
        <dbReference type="ARBA" id="ARBA00022989"/>
    </source>
</evidence>
<gene>
    <name evidence="12" type="primary">CD63_1</name>
    <name evidence="12" type="ORF">FJT64_012950</name>
</gene>
<dbReference type="GO" id="GO:0015293">
    <property type="term" value="F:symporter activity"/>
    <property type="evidence" value="ECO:0007669"/>
    <property type="project" value="UniProtKB-KW"/>
</dbReference>